<evidence type="ECO:0000313" key="2">
    <source>
        <dbReference type="EMBL" id="PKI57290.1"/>
    </source>
</evidence>
<gene>
    <name evidence="2" type="ORF">CRG98_022329</name>
</gene>
<accession>A0A2I0JN20</accession>
<evidence type="ECO:0000256" key="1">
    <source>
        <dbReference type="SAM" id="MobiDB-lite"/>
    </source>
</evidence>
<sequence length="106" mass="11333">MPFPGRDVLLDYNPRCSGAKDARSGELSVRGGRARARQGLRRVVTGARAGKKTSGAHGHAHGRTVTSAGLHRRRTSEQACACVQAHDYAERLGTRAGDGFTVHLRA</sequence>
<evidence type="ECO:0000313" key="3">
    <source>
        <dbReference type="Proteomes" id="UP000233551"/>
    </source>
</evidence>
<organism evidence="2 3">
    <name type="scientific">Punica granatum</name>
    <name type="common">Pomegranate</name>
    <dbReference type="NCBI Taxonomy" id="22663"/>
    <lineage>
        <taxon>Eukaryota</taxon>
        <taxon>Viridiplantae</taxon>
        <taxon>Streptophyta</taxon>
        <taxon>Embryophyta</taxon>
        <taxon>Tracheophyta</taxon>
        <taxon>Spermatophyta</taxon>
        <taxon>Magnoliopsida</taxon>
        <taxon>eudicotyledons</taxon>
        <taxon>Gunneridae</taxon>
        <taxon>Pentapetalae</taxon>
        <taxon>rosids</taxon>
        <taxon>malvids</taxon>
        <taxon>Myrtales</taxon>
        <taxon>Lythraceae</taxon>
        <taxon>Punica</taxon>
    </lineage>
</organism>
<protein>
    <submittedName>
        <fullName evidence="2">Uncharacterized protein</fullName>
    </submittedName>
</protein>
<proteinExistence type="predicted"/>
<name>A0A2I0JN20_PUNGR</name>
<feature type="region of interest" description="Disordered" evidence="1">
    <location>
        <begin position="20"/>
        <end position="72"/>
    </location>
</feature>
<dbReference type="EMBL" id="PGOL01001516">
    <property type="protein sequence ID" value="PKI57290.1"/>
    <property type="molecule type" value="Genomic_DNA"/>
</dbReference>
<dbReference type="Proteomes" id="UP000233551">
    <property type="component" value="Unassembled WGS sequence"/>
</dbReference>
<reference evidence="2 3" key="1">
    <citation type="submission" date="2017-11" db="EMBL/GenBank/DDBJ databases">
        <title>De-novo sequencing of pomegranate (Punica granatum L.) genome.</title>
        <authorList>
            <person name="Akparov Z."/>
            <person name="Amiraslanov A."/>
            <person name="Hajiyeva S."/>
            <person name="Abbasov M."/>
            <person name="Kaur K."/>
            <person name="Hamwieh A."/>
            <person name="Solovyev V."/>
            <person name="Salamov A."/>
            <person name="Braich B."/>
            <person name="Kosarev P."/>
            <person name="Mahmoud A."/>
            <person name="Hajiyev E."/>
            <person name="Babayeva S."/>
            <person name="Izzatullayeva V."/>
            <person name="Mammadov A."/>
            <person name="Mammadov A."/>
            <person name="Sharifova S."/>
            <person name="Ojaghi J."/>
            <person name="Eynullazada K."/>
            <person name="Bayramov B."/>
            <person name="Abdulazimova A."/>
            <person name="Shahmuradov I."/>
        </authorList>
    </citation>
    <scope>NUCLEOTIDE SEQUENCE [LARGE SCALE GENOMIC DNA]</scope>
    <source>
        <strain evidence="3">cv. AG2017</strain>
        <tissue evidence="2">Leaf</tissue>
    </source>
</reference>
<dbReference type="AlphaFoldDB" id="A0A2I0JN20"/>
<keyword evidence="3" id="KW-1185">Reference proteome</keyword>
<comment type="caution">
    <text evidence="2">The sequence shown here is derived from an EMBL/GenBank/DDBJ whole genome shotgun (WGS) entry which is preliminary data.</text>
</comment>